<evidence type="ECO:0000313" key="3">
    <source>
        <dbReference type="Proteomes" id="UP000257109"/>
    </source>
</evidence>
<reference evidence="2" key="1">
    <citation type="submission" date="2018-05" db="EMBL/GenBank/DDBJ databases">
        <title>Draft genome of Mucuna pruriens seed.</title>
        <authorList>
            <person name="Nnadi N.E."/>
            <person name="Vos R."/>
            <person name="Hasami M.H."/>
            <person name="Devisetty U.K."/>
            <person name="Aguiy J.C."/>
        </authorList>
    </citation>
    <scope>NUCLEOTIDE SEQUENCE [LARGE SCALE GENOMIC DNA]</scope>
    <source>
        <strain evidence="2">JCA_2017</strain>
    </source>
</reference>
<protein>
    <submittedName>
        <fullName evidence="2">Uncharacterized protein</fullName>
    </submittedName>
</protein>
<accession>A0A371FIU8</accession>
<evidence type="ECO:0000313" key="2">
    <source>
        <dbReference type="EMBL" id="RDX78237.1"/>
    </source>
</evidence>
<dbReference type="OrthoDB" id="979322at2759"/>
<feature type="compositionally biased region" description="Polar residues" evidence="1">
    <location>
        <begin position="236"/>
        <end position="247"/>
    </location>
</feature>
<name>A0A371FIU8_MUCPR</name>
<comment type="caution">
    <text evidence="2">The sequence shown here is derived from an EMBL/GenBank/DDBJ whole genome shotgun (WGS) entry which is preliminary data.</text>
</comment>
<keyword evidence="3" id="KW-1185">Reference proteome</keyword>
<organism evidence="2 3">
    <name type="scientific">Mucuna pruriens</name>
    <name type="common">Velvet bean</name>
    <name type="synonym">Dolichos pruriens</name>
    <dbReference type="NCBI Taxonomy" id="157652"/>
    <lineage>
        <taxon>Eukaryota</taxon>
        <taxon>Viridiplantae</taxon>
        <taxon>Streptophyta</taxon>
        <taxon>Embryophyta</taxon>
        <taxon>Tracheophyta</taxon>
        <taxon>Spermatophyta</taxon>
        <taxon>Magnoliopsida</taxon>
        <taxon>eudicotyledons</taxon>
        <taxon>Gunneridae</taxon>
        <taxon>Pentapetalae</taxon>
        <taxon>rosids</taxon>
        <taxon>fabids</taxon>
        <taxon>Fabales</taxon>
        <taxon>Fabaceae</taxon>
        <taxon>Papilionoideae</taxon>
        <taxon>50 kb inversion clade</taxon>
        <taxon>NPAAA clade</taxon>
        <taxon>indigoferoid/millettioid clade</taxon>
        <taxon>Phaseoleae</taxon>
        <taxon>Mucuna</taxon>
    </lineage>
</organism>
<dbReference type="AlphaFoldDB" id="A0A371FIU8"/>
<gene>
    <name evidence="2" type="ORF">CR513_41510</name>
</gene>
<feature type="non-terminal residue" evidence="2">
    <location>
        <position position="1"/>
    </location>
</feature>
<sequence length="247" mass="27758">MEIPLPSYVVVACDATKDRNEHEVKLVVDQIRRRGDILSADDSLLVLGALHKVPHPMGYQTLACSESFAGTNIRAIEEEVNRKVEAYKSVLLPSYEARENKGVIIEVRVTAGFPIRQVILQEVANCNASWVILDRHLRRDLRFYRNKMSCKVALVKDNFSVDIWRSHNIQEIEVITEPKFICSWSKFISLTDSQSVEDEDQSVIVGKSCPSSITSDSSNMSKNRTKHSNAYKLGEHNSSIDFGSSSG</sequence>
<evidence type="ECO:0000256" key="1">
    <source>
        <dbReference type="SAM" id="MobiDB-lite"/>
    </source>
</evidence>
<feature type="region of interest" description="Disordered" evidence="1">
    <location>
        <begin position="201"/>
        <end position="247"/>
    </location>
</feature>
<feature type="compositionally biased region" description="Polar residues" evidence="1">
    <location>
        <begin position="209"/>
        <end position="222"/>
    </location>
</feature>
<dbReference type="EMBL" id="QJKJ01008922">
    <property type="protein sequence ID" value="RDX78237.1"/>
    <property type="molecule type" value="Genomic_DNA"/>
</dbReference>
<dbReference type="Proteomes" id="UP000257109">
    <property type="component" value="Unassembled WGS sequence"/>
</dbReference>
<proteinExistence type="predicted"/>